<organism evidence="2 4">
    <name type="scientific">Petromyzon marinus</name>
    <name type="common">Sea lamprey</name>
    <dbReference type="NCBI Taxonomy" id="7757"/>
    <lineage>
        <taxon>Eukaryota</taxon>
        <taxon>Metazoa</taxon>
        <taxon>Chordata</taxon>
        <taxon>Craniata</taxon>
        <taxon>Vertebrata</taxon>
        <taxon>Cyclostomata</taxon>
        <taxon>Hyperoartia</taxon>
        <taxon>Petromyzontiformes</taxon>
        <taxon>Petromyzontidae</taxon>
        <taxon>Petromyzon</taxon>
    </lineage>
</organism>
<dbReference type="PANTHER" id="PTHR31516">
    <property type="entry name" value="STABILIZER OF AXONEMAL MICROTUBULES 2"/>
    <property type="match status" value="1"/>
</dbReference>
<dbReference type="RefSeq" id="XP_032809097.1">
    <property type="nucleotide sequence ID" value="XM_032953206.1"/>
</dbReference>
<dbReference type="InterPro" id="IPR033336">
    <property type="entry name" value="SAXO1/2"/>
</dbReference>
<gene>
    <name evidence="3 4 5 6 7" type="primary">LOC116941886</name>
</gene>
<keyword evidence="2" id="KW-1185">Reference proteome</keyword>
<reference evidence="3 4" key="1">
    <citation type="submission" date="2025-04" db="UniProtKB">
        <authorList>
            <consortium name="RefSeq"/>
        </authorList>
    </citation>
    <scope>IDENTIFICATION</scope>
    <source>
        <tissue evidence="3 4">Sperm</tissue>
    </source>
</reference>
<dbReference type="RefSeq" id="XP_032809098.1">
    <property type="nucleotide sequence ID" value="XM_032953207.1"/>
</dbReference>
<evidence type="ECO:0000313" key="6">
    <source>
        <dbReference type="RefSeq" id="XP_032809100.1"/>
    </source>
</evidence>
<evidence type="ECO:0000313" key="3">
    <source>
        <dbReference type="RefSeq" id="XP_032809096.1"/>
    </source>
</evidence>
<evidence type="ECO:0000313" key="2">
    <source>
        <dbReference type="Proteomes" id="UP001318040"/>
    </source>
</evidence>
<dbReference type="GO" id="GO:0005814">
    <property type="term" value="C:centriole"/>
    <property type="evidence" value="ECO:0007669"/>
    <property type="project" value="TreeGrafter"/>
</dbReference>
<evidence type="ECO:0000313" key="5">
    <source>
        <dbReference type="RefSeq" id="XP_032809098.1"/>
    </source>
</evidence>
<dbReference type="GO" id="GO:0036126">
    <property type="term" value="C:sperm flagellum"/>
    <property type="evidence" value="ECO:0007669"/>
    <property type="project" value="TreeGrafter"/>
</dbReference>
<comment type="similarity">
    <text evidence="1">Belongs to the FAM154 family.</text>
</comment>
<evidence type="ECO:0000313" key="7">
    <source>
        <dbReference type="RefSeq" id="XP_032809101.1"/>
    </source>
</evidence>
<dbReference type="KEGG" id="pmrn:116941886"/>
<dbReference type="AlphaFoldDB" id="A0AAJ7T0P4"/>
<evidence type="ECO:0000313" key="4">
    <source>
        <dbReference type="RefSeq" id="XP_032809097.1"/>
    </source>
</evidence>
<name>A0AAJ7T0P4_PETMA</name>
<proteinExistence type="inferred from homology"/>
<dbReference type="Pfam" id="PF05217">
    <property type="entry name" value="SAXO1-2"/>
    <property type="match status" value="1"/>
</dbReference>
<dbReference type="RefSeq" id="XP_032809096.1">
    <property type="nucleotide sequence ID" value="XM_032953205.1"/>
</dbReference>
<dbReference type="PANTHER" id="PTHR31516:SF17">
    <property type="entry name" value="STABILIZER OF AXONEMAL MICROTUBULES 2"/>
    <property type="match status" value="1"/>
</dbReference>
<dbReference type="Proteomes" id="UP001318040">
    <property type="component" value="Chromosome 13"/>
</dbReference>
<accession>A0AAJ7T0P4</accession>
<dbReference type="RefSeq" id="XP_032809101.1">
    <property type="nucleotide sequence ID" value="XM_032953210.1"/>
</dbReference>
<evidence type="ECO:0000256" key="1">
    <source>
        <dbReference type="ARBA" id="ARBA00008738"/>
    </source>
</evidence>
<dbReference type="RefSeq" id="XP_032809100.1">
    <property type="nucleotide sequence ID" value="XM_032953209.1"/>
</dbReference>
<dbReference type="GO" id="GO:0008017">
    <property type="term" value="F:microtubule binding"/>
    <property type="evidence" value="ECO:0007669"/>
    <property type="project" value="InterPro"/>
</dbReference>
<sequence length="486" mass="56258">MKQRKCICEICTCGRHRCPHQPTGIYTQTEKPCLITEYVDRYHEYGLGGPRESFRPQHMYQGPQGKMDGITTFRADYIPYEAGKRPVRSVEAYKPVPGTMSMDTTYKTDFNEMPIHLVLPARPMENQHQAHGKMDTIPTYQNDYRQWEILKRENAKPNYTYVPSTNKYGYMTTFQDDYHAKQGGPSTSFKPANVMKPSEGAFEDRTTHRSAYVPHQLEARFAREPERYKPSTQQFDSLTTFRRDFQSLGPQEPVKSFKPEHVKVGSDDKFNDSTEFNDKFKVWPLSPPPVRKQAMYHPPTGTMDTTTTSHDDYVQHRQERILLARPISRDRRLSLPFDGHTTMREAYKPWAAQREPMIKHVEQMQRSLGKFDDMTTFREHYVPLPLIPMHSYKPKGGAVRSSAPFESGTMYRSEYTPKKVAVCPASYPQPLGYAFQEKDTRGHLYFRRLSDAHKMQIAAVPKLNGIEKPFTNGLLETQPKELMSLA</sequence>
<protein>
    <submittedName>
        <fullName evidence="3 4">Stabilizer of axonemal microtubules 2-like</fullName>
    </submittedName>
</protein>
<dbReference type="GO" id="GO:0005879">
    <property type="term" value="C:axonemal microtubule"/>
    <property type="evidence" value="ECO:0007669"/>
    <property type="project" value="TreeGrafter"/>
</dbReference>
<dbReference type="GO" id="GO:0036064">
    <property type="term" value="C:ciliary basal body"/>
    <property type="evidence" value="ECO:0007669"/>
    <property type="project" value="TreeGrafter"/>
</dbReference>